<accession>A0AA88PC97</accession>
<keyword evidence="3" id="KW-1185">Reference proteome</keyword>
<reference evidence="2" key="1">
    <citation type="submission" date="2023-08" db="EMBL/GenBank/DDBJ databases">
        <title>Chromosome-level Genome Assembly of mud carp (Cirrhinus molitorella).</title>
        <authorList>
            <person name="Liu H."/>
        </authorList>
    </citation>
    <scope>NUCLEOTIDE SEQUENCE</scope>
    <source>
        <strain evidence="2">Prfri</strain>
        <tissue evidence="2">Muscle</tissue>
    </source>
</reference>
<comment type="caution">
    <text evidence="2">The sequence shown here is derived from an EMBL/GenBank/DDBJ whole genome shotgun (WGS) entry which is preliminary data.</text>
</comment>
<proteinExistence type="predicted"/>
<feature type="region of interest" description="Disordered" evidence="1">
    <location>
        <begin position="1"/>
        <end position="33"/>
    </location>
</feature>
<dbReference type="EMBL" id="JAUYZG010000020">
    <property type="protein sequence ID" value="KAK2876119.1"/>
    <property type="molecule type" value="Genomic_DNA"/>
</dbReference>
<evidence type="ECO:0000313" key="2">
    <source>
        <dbReference type="EMBL" id="KAK2876119.1"/>
    </source>
</evidence>
<protein>
    <submittedName>
        <fullName evidence="2">Uncharacterized protein</fullName>
    </submittedName>
</protein>
<gene>
    <name evidence="2" type="ORF">Q8A67_020215</name>
</gene>
<evidence type="ECO:0000313" key="3">
    <source>
        <dbReference type="Proteomes" id="UP001187343"/>
    </source>
</evidence>
<dbReference type="Proteomes" id="UP001187343">
    <property type="component" value="Unassembled WGS sequence"/>
</dbReference>
<name>A0AA88PC97_9TELE</name>
<organism evidence="2 3">
    <name type="scientific">Cirrhinus molitorella</name>
    <name type="common">mud carp</name>
    <dbReference type="NCBI Taxonomy" id="172907"/>
    <lineage>
        <taxon>Eukaryota</taxon>
        <taxon>Metazoa</taxon>
        <taxon>Chordata</taxon>
        <taxon>Craniata</taxon>
        <taxon>Vertebrata</taxon>
        <taxon>Euteleostomi</taxon>
        <taxon>Actinopterygii</taxon>
        <taxon>Neopterygii</taxon>
        <taxon>Teleostei</taxon>
        <taxon>Ostariophysi</taxon>
        <taxon>Cypriniformes</taxon>
        <taxon>Cyprinidae</taxon>
        <taxon>Labeoninae</taxon>
        <taxon>Labeonini</taxon>
        <taxon>Cirrhinus</taxon>
    </lineage>
</organism>
<dbReference type="AlphaFoldDB" id="A0AA88PC97"/>
<evidence type="ECO:0000256" key="1">
    <source>
        <dbReference type="SAM" id="MobiDB-lite"/>
    </source>
</evidence>
<sequence>MGGEGGQVKQRLPMKETRSWVQSQLGPPVSECQEDHATTTANSRKHIKYFPLRCAPTRPQTTNSQSWMTFGEEADIPAVLKRW</sequence>